<keyword evidence="8" id="KW-0119">Carbohydrate metabolism</keyword>
<evidence type="ECO:0000256" key="4">
    <source>
        <dbReference type="ARBA" id="ARBA00018477"/>
    </source>
</evidence>
<evidence type="ECO:0000313" key="10">
    <source>
        <dbReference type="Proteomes" id="UP000008312"/>
    </source>
</evidence>
<dbReference type="PANTHER" id="PTHR31609">
    <property type="entry name" value="YDJC DEACETYLASE FAMILY MEMBER"/>
    <property type="match status" value="1"/>
</dbReference>
<evidence type="ECO:0000256" key="8">
    <source>
        <dbReference type="ARBA" id="ARBA00023277"/>
    </source>
</evidence>
<dbReference type="GO" id="GO:0016787">
    <property type="term" value="F:hydrolase activity"/>
    <property type="evidence" value="ECO:0007669"/>
    <property type="project" value="UniProtKB-KW"/>
</dbReference>
<dbReference type="InterPro" id="IPR011330">
    <property type="entry name" value="Glyco_hydro/deAcase_b/a-brl"/>
</dbReference>
<keyword evidence="6" id="KW-0378">Hydrolase</keyword>
<dbReference type="GO" id="GO:0005975">
    <property type="term" value="P:carbohydrate metabolic process"/>
    <property type="evidence" value="ECO:0007669"/>
    <property type="project" value="InterPro"/>
</dbReference>
<keyword evidence="7" id="KW-0460">Magnesium</keyword>
<dbReference type="GeneID" id="24919834"/>
<evidence type="ECO:0000256" key="1">
    <source>
        <dbReference type="ARBA" id="ARBA00001946"/>
    </source>
</evidence>
<proteinExistence type="inferred from homology"/>
<dbReference type="Gene3D" id="3.20.20.370">
    <property type="entry name" value="Glycoside hydrolase/deacetylase"/>
    <property type="match status" value="1"/>
</dbReference>
<keyword evidence="5" id="KW-0479">Metal-binding</keyword>
<protein>
    <recommendedName>
        <fullName evidence="4">Carbohydrate deacetylase</fullName>
    </recommendedName>
</protein>
<dbReference type="RefSeq" id="XP_012896631.1">
    <property type="nucleotide sequence ID" value="XM_013041177.1"/>
</dbReference>
<evidence type="ECO:0000313" key="9">
    <source>
        <dbReference type="EMBL" id="CBK22583.2"/>
    </source>
</evidence>
<name>D8M3W0_BLAHO</name>
<dbReference type="OrthoDB" id="8908051at2759"/>
<evidence type="ECO:0000256" key="3">
    <source>
        <dbReference type="ARBA" id="ARBA00008843"/>
    </source>
</evidence>
<comment type="similarity">
    <text evidence="3">Belongs to the YdjC deacetylase family.</text>
</comment>
<evidence type="ECO:0000256" key="7">
    <source>
        <dbReference type="ARBA" id="ARBA00022842"/>
    </source>
</evidence>
<evidence type="ECO:0000256" key="5">
    <source>
        <dbReference type="ARBA" id="ARBA00022723"/>
    </source>
</evidence>
<dbReference type="EMBL" id="FN668650">
    <property type="protein sequence ID" value="CBK22583.2"/>
    <property type="molecule type" value="Genomic_DNA"/>
</dbReference>
<dbReference type="SUPFAM" id="SSF88713">
    <property type="entry name" value="Glycoside hydrolase/deacetylase"/>
    <property type="match status" value="1"/>
</dbReference>
<dbReference type="GO" id="GO:0046872">
    <property type="term" value="F:metal ion binding"/>
    <property type="evidence" value="ECO:0007669"/>
    <property type="project" value="UniProtKB-KW"/>
</dbReference>
<reference evidence="9" key="1">
    <citation type="submission" date="2010-02" db="EMBL/GenBank/DDBJ databases">
        <title>Sequencing and annotation of the Blastocystis hominis genome.</title>
        <authorList>
            <person name="Wincker P."/>
        </authorList>
    </citation>
    <scope>NUCLEOTIDE SEQUENCE</scope>
    <source>
        <strain evidence="9">Singapore isolate B</strain>
    </source>
</reference>
<dbReference type="PANTHER" id="PTHR31609:SF1">
    <property type="entry name" value="CARBOHYDRATE DEACETYLASE"/>
    <property type="match status" value="1"/>
</dbReference>
<dbReference type="Pfam" id="PF04794">
    <property type="entry name" value="YdjC"/>
    <property type="match status" value="1"/>
</dbReference>
<keyword evidence="10" id="KW-1185">Reference proteome</keyword>
<dbReference type="Proteomes" id="UP000008312">
    <property type="component" value="Unassembled WGS sequence"/>
</dbReference>
<accession>D8M3W0</accession>
<dbReference type="GO" id="GO:0019213">
    <property type="term" value="F:deacetylase activity"/>
    <property type="evidence" value="ECO:0007669"/>
    <property type="project" value="TreeGrafter"/>
</dbReference>
<organism evidence="9">
    <name type="scientific">Blastocystis hominis</name>
    <dbReference type="NCBI Taxonomy" id="12968"/>
    <lineage>
        <taxon>Eukaryota</taxon>
        <taxon>Sar</taxon>
        <taxon>Stramenopiles</taxon>
        <taxon>Bigyra</taxon>
        <taxon>Opalozoa</taxon>
        <taxon>Opalinata</taxon>
        <taxon>Blastocystidae</taxon>
        <taxon>Blastocystis</taxon>
    </lineage>
</organism>
<evidence type="ECO:0000256" key="6">
    <source>
        <dbReference type="ARBA" id="ARBA00022801"/>
    </source>
</evidence>
<evidence type="ECO:0000256" key="2">
    <source>
        <dbReference type="ARBA" id="ARBA00003451"/>
    </source>
</evidence>
<gene>
    <name evidence="9" type="ORF">GSBLH_T00002689001</name>
</gene>
<comment type="function">
    <text evidence="2">Probably catalyzes the deacetylation of acetylated carbohydrates an important step in the degradation of oligosaccharides.</text>
</comment>
<sequence length="114" mass="12438">MELIVTADDYGYSPYRDDIILDCFRRGILTGTSLMVNGKSAESAVQKGKQAGICIGLHLNLSEGIPISEPSQIPSLLREENGVVQFLGKEGFIQSVTEGRIVPSEVETELRNQV</sequence>
<dbReference type="InParanoid" id="D8M3W0"/>
<dbReference type="InterPro" id="IPR006879">
    <property type="entry name" value="YdjC-like"/>
</dbReference>
<dbReference type="AlphaFoldDB" id="D8M3W0"/>
<comment type="cofactor">
    <cofactor evidence="1">
        <name>Mg(2+)</name>
        <dbReference type="ChEBI" id="CHEBI:18420"/>
    </cofactor>
</comment>